<sequence>DVTSNDIEEIFRHFGSIVEPAKEVVFTEGKLKGLNYGNYILGLRPTQDIPGFLGFKGYKTRVSYYGQTVTCAKCYEKGHFAKD</sequence>
<feature type="non-terminal residue" evidence="1">
    <location>
        <position position="83"/>
    </location>
</feature>
<keyword evidence="2" id="KW-1185">Reference proteome</keyword>
<protein>
    <recommendedName>
        <fullName evidence="3">RRM domain-containing protein</fullName>
    </recommendedName>
</protein>
<accession>A0A7T8GN34</accession>
<gene>
    <name evidence="1" type="ORF">FKW44_022555</name>
</gene>
<feature type="non-terminal residue" evidence="1">
    <location>
        <position position="1"/>
    </location>
</feature>
<evidence type="ECO:0000313" key="1">
    <source>
        <dbReference type="EMBL" id="QQP34610.1"/>
    </source>
</evidence>
<dbReference type="AlphaFoldDB" id="A0A7T8GN34"/>
<reference evidence="2" key="1">
    <citation type="submission" date="2021-01" db="EMBL/GenBank/DDBJ databases">
        <title>Caligus Genome Assembly.</title>
        <authorList>
            <person name="Gallardo-Escarate C."/>
        </authorList>
    </citation>
    <scope>NUCLEOTIDE SEQUENCE [LARGE SCALE GENOMIC DNA]</scope>
</reference>
<evidence type="ECO:0008006" key="3">
    <source>
        <dbReference type="Google" id="ProtNLM"/>
    </source>
</evidence>
<name>A0A7T8GN34_CALRO</name>
<dbReference type="Proteomes" id="UP000595437">
    <property type="component" value="Chromosome 17"/>
</dbReference>
<organism evidence="1 2">
    <name type="scientific">Caligus rogercresseyi</name>
    <name type="common">Sea louse</name>
    <dbReference type="NCBI Taxonomy" id="217165"/>
    <lineage>
        <taxon>Eukaryota</taxon>
        <taxon>Metazoa</taxon>
        <taxon>Ecdysozoa</taxon>
        <taxon>Arthropoda</taxon>
        <taxon>Crustacea</taxon>
        <taxon>Multicrustacea</taxon>
        <taxon>Hexanauplia</taxon>
        <taxon>Copepoda</taxon>
        <taxon>Siphonostomatoida</taxon>
        <taxon>Caligidae</taxon>
        <taxon>Caligus</taxon>
    </lineage>
</organism>
<evidence type="ECO:0000313" key="2">
    <source>
        <dbReference type="Proteomes" id="UP000595437"/>
    </source>
</evidence>
<dbReference type="EMBL" id="CP045906">
    <property type="protein sequence ID" value="QQP34610.1"/>
    <property type="molecule type" value="Genomic_DNA"/>
</dbReference>
<proteinExistence type="predicted"/>